<dbReference type="Proteomes" id="UP001448207">
    <property type="component" value="Unassembled WGS sequence"/>
</dbReference>
<dbReference type="InterPro" id="IPR018247">
    <property type="entry name" value="EF_Hand_1_Ca_BS"/>
</dbReference>
<evidence type="ECO:0000256" key="2">
    <source>
        <dbReference type="ARBA" id="ARBA00009160"/>
    </source>
</evidence>
<evidence type="ECO:0000313" key="7">
    <source>
        <dbReference type="Proteomes" id="UP001448207"/>
    </source>
</evidence>
<reference evidence="6 7" key="1">
    <citation type="submission" date="2024-04" db="EMBL/GenBank/DDBJ databases">
        <title>Symmetric and asymmetric DNA N6-adenine methylation regulates different biological responses in Mucorales.</title>
        <authorList>
            <consortium name="Lawrence Berkeley National Laboratory"/>
            <person name="Lax C."/>
            <person name="Mondo S.J."/>
            <person name="Osorio-Concepcion M."/>
            <person name="Muszewska A."/>
            <person name="Corrochano-Luque M."/>
            <person name="Gutierrez G."/>
            <person name="Riley R."/>
            <person name="Lipzen A."/>
            <person name="Guo J."/>
            <person name="Hundley H."/>
            <person name="Amirebrahimi M."/>
            <person name="Ng V."/>
            <person name="Lorenzo-Gutierrez D."/>
            <person name="Binder U."/>
            <person name="Yang J."/>
            <person name="Song Y."/>
            <person name="Canovas D."/>
            <person name="Navarro E."/>
            <person name="Freitag M."/>
            <person name="Gabaldon T."/>
            <person name="Grigoriev I.V."/>
            <person name="Corrochano L.M."/>
            <person name="Nicolas F.E."/>
            <person name="Garre V."/>
        </authorList>
    </citation>
    <scope>NUCLEOTIDE SEQUENCE [LARGE SCALE GENOMIC DNA]</scope>
    <source>
        <strain evidence="6 7">L51</strain>
    </source>
</reference>
<name>A0ABR3AT74_PHYBL</name>
<evidence type="ECO:0000256" key="3">
    <source>
        <dbReference type="ARBA" id="ARBA00022692"/>
    </source>
</evidence>
<dbReference type="PANTHER" id="PTHR21346:SF10">
    <property type="entry name" value="TRANSMEMBRANE PROTEIN"/>
    <property type="match status" value="1"/>
</dbReference>
<organism evidence="6 7">
    <name type="scientific">Phycomyces blakesleeanus</name>
    <dbReference type="NCBI Taxonomy" id="4837"/>
    <lineage>
        <taxon>Eukaryota</taxon>
        <taxon>Fungi</taxon>
        <taxon>Fungi incertae sedis</taxon>
        <taxon>Mucoromycota</taxon>
        <taxon>Mucoromycotina</taxon>
        <taxon>Mucoromycetes</taxon>
        <taxon>Mucorales</taxon>
        <taxon>Phycomycetaceae</taxon>
        <taxon>Phycomyces</taxon>
    </lineage>
</organism>
<dbReference type="PROSITE" id="PS00018">
    <property type="entry name" value="EF_HAND_1"/>
    <property type="match status" value="1"/>
</dbReference>
<keyword evidence="4" id="KW-1133">Transmembrane helix</keyword>
<dbReference type="PANTHER" id="PTHR21346">
    <property type="entry name" value="FUN14 DOMAIN CONTAINING"/>
    <property type="match status" value="1"/>
</dbReference>
<dbReference type="InterPro" id="IPR007014">
    <property type="entry name" value="FUN14"/>
</dbReference>
<comment type="similarity">
    <text evidence="2">Belongs to the FUN14 family.</text>
</comment>
<comment type="caution">
    <text evidence="6">The sequence shown here is derived from an EMBL/GenBank/DDBJ whole genome shotgun (WGS) entry which is preliminary data.</text>
</comment>
<keyword evidence="3" id="KW-0812">Transmembrane</keyword>
<gene>
    <name evidence="6" type="ORF">J3Q64DRAFT_1758403</name>
</gene>
<evidence type="ECO:0000256" key="4">
    <source>
        <dbReference type="ARBA" id="ARBA00022989"/>
    </source>
</evidence>
<evidence type="ECO:0000313" key="6">
    <source>
        <dbReference type="EMBL" id="KAL0081002.1"/>
    </source>
</evidence>
<keyword evidence="5" id="KW-0472">Membrane</keyword>
<accession>A0ABR3AT74</accession>
<protein>
    <submittedName>
        <fullName evidence="6">FUN14 family-domain-containing protein</fullName>
    </submittedName>
</protein>
<dbReference type="EMBL" id="JBCLYO010000019">
    <property type="protein sequence ID" value="KAL0081002.1"/>
    <property type="molecule type" value="Genomic_DNA"/>
</dbReference>
<comment type="subcellular location">
    <subcellularLocation>
        <location evidence="1">Membrane</location>
    </subcellularLocation>
</comment>
<evidence type="ECO:0000256" key="5">
    <source>
        <dbReference type="ARBA" id="ARBA00023136"/>
    </source>
</evidence>
<proteinExistence type="inferred from homology"/>
<keyword evidence="7" id="KW-1185">Reference proteome</keyword>
<sequence>MLNATRICSRRLVTPRIASPRFASGRSICVQPTRIIGTLPRESPWLKLNIGAVLTAGVASSSMAFKKPILCEAIQEPTILPQRKSPLVNQTELTFGTVLGLCAGFLTKKLGKLAAGLIGTGFLFLQYMASKGYVNVNWKKLDRHYRQSLDTDRDGKVTGRDISSHWDNFSKLLTHNFQFKSTFLVGFAIGFRYG</sequence>
<dbReference type="Pfam" id="PF04930">
    <property type="entry name" value="FUN14"/>
    <property type="match status" value="1"/>
</dbReference>
<evidence type="ECO:0000256" key="1">
    <source>
        <dbReference type="ARBA" id="ARBA00004370"/>
    </source>
</evidence>